<dbReference type="EMBL" id="KK119110">
    <property type="protein sequence ID" value="KFM74767.1"/>
    <property type="molecule type" value="Genomic_DNA"/>
</dbReference>
<dbReference type="Proteomes" id="UP000054359">
    <property type="component" value="Unassembled WGS sequence"/>
</dbReference>
<dbReference type="OrthoDB" id="7458733at2759"/>
<evidence type="ECO:0000313" key="2">
    <source>
        <dbReference type="Proteomes" id="UP000054359"/>
    </source>
</evidence>
<reference evidence="1 2" key="1">
    <citation type="submission" date="2013-11" db="EMBL/GenBank/DDBJ databases">
        <title>Genome sequencing of Stegodyphus mimosarum.</title>
        <authorList>
            <person name="Bechsgaard J."/>
        </authorList>
    </citation>
    <scope>NUCLEOTIDE SEQUENCE [LARGE SCALE GENOMIC DNA]</scope>
</reference>
<proteinExistence type="predicted"/>
<name>A0A087UBM8_STEMI</name>
<accession>A0A087UBM8</accession>
<sequence length="168" mass="19144">MKSTLSNCYPELKSALFLASCEEMVCDIDTYISCSPPIMSSSVKEHVLVVLKIIVEEREGFIVLDPGYHVNIPVIIMCDGMYPNTGWFLLSETAKSKKEYCYSLEGSYIQWHVKETRNGKVNSWTNLIYVGGKFLSYISVSEKRNLVFNFRTIVTRDKKQPVAGLYCN</sequence>
<keyword evidence="2" id="KW-1185">Reference proteome</keyword>
<dbReference type="STRING" id="407821.A0A087UBM8"/>
<protein>
    <submittedName>
        <fullName evidence="1">Uncharacterized protein</fullName>
    </submittedName>
</protein>
<organism evidence="1 2">
    <name type="scientific">Stegodyphus mimosarum</name>
    <name type="common">African social velvet spider</name>
    <dbReference type="NCBI Taxonomy" id="407821"/>
    <lineage>
        <taxon>Eukaryota</taxon>
        <taxon>Metazoa</taxon>
        <taxon>Ecdysozoa</taxon>
        <taxon>Arthropoda</taxon>
        <taxon>Chelicerata</taxon>
        <taxon>Arachnida</taxon>
        <taxon>Araneae</taxon>
        <taxon>Araneomorphae</taxon>
        <taxon>Entelegynae</taxon>
        <taxon>Eresoidea</taxon>
        <taxon>Eresidae</taxon>
        <taxon>Stegodyphus</taxon>
    </lineage>
</organism>
<evidence type="ECO:0000313" key="1">
    <source>
        <dbReference type="EMBL" id="KFM74767.1"/>
    </source>
</evidence>
<gene>
    <name evidence="1" type="ORF">X975_10850</name>
</gene>
<feature type="non-terminal residue" evidence="1">
    <location>
        <position position="168"/>
    </location>
</feature>
<dbReference type="AlphaFoldDB" id="A0A087UBM8"/>